<accession>A0A2G9RIY5</accession>
<feature type="domain" description="Protein phosphatase 1 regulatory subunit 21 C-terminal" evidence="2">
    <location>
        <begin position="69"/>
        <end position="144"/>
    </location>
</feature>
<keyword evidence="4" id="KW-1185">Reference proteome</keyword>
<feature type="region of interest" description="Disordered" evidence="1">
    <location>
        <begin position="43"/>
        <end position="71"/>
    </location>
</feature>
<sequence>VQQILEKMGKLEQEKEHWMLEAQLAKIKLEKETYRIAELVKNPGKGQEADQQKENALIHRKDSSSDVSAASLVPDQDSREVLIKNHYMTRIADLTTQLQLADSKSVHFHAECRALAKRLALAEKSNQSLTEDTKSASQSISRLQ</sequence>
<evidence type="ECO:0000259" key="2">
    <source>
        <dbReference type="Pfam" id="PF21636"/>
    </source>
</evidence>
<protein>
    <recommendedName>
        <fullName evidence="2">Protein phosphatase 1 regulatory subunit 21 C-terminal domain-containing protein</fullName>
    </recommendedName>
</protein>
<dbReference type="GO" id="GO:0016020">
    <property type="term" value="C:membrane"/>
    <property type="evidence" value="ECO:0007669"/>
    <property type="project" value="TreeGrafter"/>
</dbReference>
<dbReference type="AlphaFoldDB" id="A0A2G9RIY5"/>
<evidence type="ECO:0000256" key="1">
    <source>
        <dbReference type="SAM" id="MobiDB-lite"/>
    </source>
</evidence>
<dbReference type="InterPro" id="IPR040024">
    <property type="entry name" value="PPP1R21"/>
</dbReference>
<dbReference type="OrthoDB" id="5566667at2759"/>
<dbReference type="EMBL" id="KV938263">
    <property type="protein sequence ID" value="PIO27211.1"/>
    <property type="molecule type" value="Genomic_DNA"/>
</dbReference>
<dbReference type="PANTHER" id="PTHR21448:SF0">
    <property type="entry name" value="PROTEIN PHOSPHATASE 1 REGULATORY SUBUNIT 21"/>
    <property type="match status" value="1"/>
</dbReference>
<dbReference type="InterPro" id="IPR049372">
    <property type="entry name" value="PPP1R21_C"/>
</dbReference>
<evidence type="ECO:0000313" key="3">
    <source>
        <dbReference type="EMBL" id="PIO27211.1"/>
    </source>
</evidence>
<feature type="non-terminal residue" evidence="3">
    <location>
        <position position="144"/>
    </location>
</feature>
<dbReference type="PANTHER" id="PTHR21448">
    <property type="entry name" value="SMOOTH MUSCLE MYOSIN HEAVY CHAIN-RELATED"/>
    <property type="match status" value="1"/>
</dbReference>
<organism evidence="3 4">
    <name type="scientific">Aquarana catesbeiana</name>
    <name type="common">American bullfrog</name>
    <name type="synonym">Rana catesbeiana</name>
    <dbReference type="NCBI Taxonomy" id="8400"/>
    <lineage>
        <taxon>Eukaryota</taxon>
        <taxon>Metazoa</taxon>
        <taxon>Chordata</taxon>
        <taxon>Craniata</taxon>
        <taxon>Vertebrata</taxon>
        <taxon>Euteleostomi</taxon>
        <taxon>Amphibia</taxon>
        <taxon>Batrachia</taxon>
        <taxon>Anura</taxon>
        <taxon>Neobatrachia</taxon>
        <taxon>Ranoidea</taxon>
        <taxon>Ranidae</taxon>
        <taxon>Aquarana</taxon>
    </lineage>
</organism>
<reference evidence="4" key="1">
    <citation type="journal article" date="2017" name="Nat. Commun.">
        <title>The North American bullfrog draft genome provides insight into hormonal regulation of long noncoding RNA.</title>
        <authorList>
            <person name="Hammond S.A."/>
            <person name="Warren R.L."/>
            <person name="Vandervalk B.P."/>
            <person name="Kucuk E."/>
            <person name="Khan H."/>
            <person name="Gibb E.A."/>
            <person name="Pandoh P."/>
            <person name="Kirk H."/>
            <person name="Zhao Y."/>
            <person name="Jones M."/>
            <person name="Mungall A.J."/>
            <person name="Coope R."/>
            <person name="Pleasance S."/>
            <person name="Moore R.A."/>
            <person name="Holt R.A."/>
            <person name="Round J.M."/>
            <person name="Ohora S."/>
            <person name="Walle B.V."/>
            <person name="Veldhoen N."/>
            <person name="Helbing C.C."/>
            <person name="Birol I."/>
        </authorList>
    </citation>
    <scope>NUCLEOTIDE SEQUENCE [LARGE SCALE GENOMIC DNA]</scope>
</reference>
<dbReference type="GO" id="GO:0005769">
    <property type="term" value="C:early endosome"/>
    <property type="evidence" value="ECO:0007669"/>
    <property type="project" value="TreeGrafter"/>
</dbReference>
<proteinExistence type="predicted"/>
<feature type="compositionally biased region" description="Polar residues" evidence="1">
    <location>
        <begin position="125"/>
        <end position="144"/>
    </location>
</feature>
<dbReference type="Pfam" id="PF21636">
    <property type="entry name" value="PPP1R21_C"/>
    <property type="match status" value="1"/>
</dbReference>
<feature type="region of interest" description="Disordered" evidence="1">
    <location>
        <begin position="123"/>
        <end position="144"/>
    </location>
</feature>
<feature type="compositionally biased region" description="Basic and acidic residues" evidence="1">
    <location>
        <begin position="47"/>
        <end position="64"/>
    </location>
</feature>
<name>A0A2G9RIY5_AQUCT</name>
<feature type="non-terminal residue" evidence="3">
    <location>
        <position position="1"/>
    </location>
</feature>
<dbReference type="Proteomes" id="UP000228934">
    <property type="component" value="Unassembled WGS sequence"/>
</dbReference>
<evidence type="ECO:0000313" key="4">
    <source>
        <dbReference type="Proteomes" id="UP000228934"/>
    </source>
</evidence>
<gene>
    <name evidence="3" type="ORF">AB205_0157240</name>
</gene>